<dbReference type="EMBL" id="QXCT01000002">
    <property type="protein sequence ID" value="MDW9253923.1"/>
    <property type="molecule type" value="Genomic_DNA"/>
</dbReference>
<protein>
    <submittedName>
        <fullName evidence="1">Phenylacetic acid degradation protein PaaD</fullName>
    </submittedName>
</protein>
<evidence type="ECO:0000313" key="1">
    <source>
        <dbReference type="EMBL" id="MDW9253923.1"/>
    </source>
</evidence>
<dbReference type="AlphaFoldDB" id="A0AAW9CXY5"/>
<gene>
    <name evidence="1" type="ORF">C7S16_4119</name>
</gene>
<organism evidence="1 2">
    <name type="scientific">Burkholderia thailandensis</name>
    <dbReference type="NCBI Taxonomy" id="57975"/>
    <lineage>
        <taxon>Bacteria</taxon>
        <taxon>Pseudomonadati</taxon>
        <taxon>Pseudomonadota</taxon>
        <taxon>Betaproteobacteria</taxon>
        <taxon>Burkholderiales</taxon>
        <taxon>Burkholderiaceae</taxon>
        <taxon>Burkholderia</taxon>
        <taxon>pseudomallei group</taxon>
    </lineage>
</organism>
<reference evidence="1" key="1">
    <citation type="submission" date="2018-08" db="EMBL/GenBank/DDBJ databases">
        <title>Identification of Burkholderia cepacia strains that express a Burkholderia pseudomallei-like capsular polysaccharide.</title>
        <authorList>
            <person name="Burtnick M.N."/>
            <person name="Vongsouvath M."/>
            <person name="Newton P."/>
            <person name="Wuthiekanun V."/>
            <person name="Limmathurotsakul D."/>
            <person name="Brett P.J."/>
            <person name="Chantratita N."/>
            <person name="Dance D.A."/>
        </authorList>
    </citation>
    <scope>NUCLEOTIDE SEQUENCE</scope>
    <source>
        <strain evidence="1">SBXCC001</strain>
    </source>
</reference>
<accession>A0AAW9CXY5</accession>
<dbReference type="InterPro" id="IPR029069">
    <property type="entry name" value="HotDog_dom_sf"/>
</dbReference>
<proteinExistence type="predicted"/>
<name>A0AAW9CXY5_BURTH</name>
<comment type="caution">
    <text evidence="1">The sequence shown here is derived from an EMBL/GenBank/DDBJ whole genome shotgun (WGS) entry which is preliminary data.</text>
</comment>
<sequence>MTERSPTATAERSAEALARATAEAMFAADACSRGLGIELLEVRPGYARTCMPVRPDF</sequence>
<dbReference type="Gene3D" id="3.10.129.10">
    <property type="entry name" value="Hotdog Thioesterase"/>
    <property type="match status" value="1"/>
</dbReference>
<dbReference type="SUPFAM" id="SSF54637">
    <property type="entry name" value="Thioesterase/thiol ester dehydrase-isomerase"/>
    <property type="match status" value="1"/>
</dbReference>
<evidence type="ECO:0000313" key="2">
    <source>
        <dbReference type="Proteomes" id="UP001272137"/>
    </source>
</evidence>
<dbReference type="Proteomes" id="UP001272137">
    <property type="component" value="Unassembled WGS sequence"/>
</dbReference>